<comment type="caution">
    <text evidence="2">The sequence shown here is derived from an EMBL/GenBank/DDBJ whole genome shotgun (WGS) entry which is preliminary data.</text>
</comment>
<dbReference type="RefSeq" id="WP_185748992.1">
    <property type="nucleotide sequence ID" value="NZ_VFPM01000002.1"/>
</dbReference>
<reference evidence="2 3" key="1">
    <citation type="submission" date="2019-06" db="EMBL/GenBank/DDBJ databases">
        <title>Genome sequencing of plant associated microbes to promote plant fitness in Sorghum bicolor and Oryza sativa.</title>
        <authorList>
            <person name="Coleman-Derr D."/>
        </authorList>
    </citation>
    <scope>NUCLEOTIDE SEQUENCE [LARGE SCALE GENOMIC DNA]</scope>
    <source>
        <strain evidence="2 3">KV-663</strain>
    </source>
</reference>
<evidence type="ECO:0000313" key="2">
    <source>
        <dbReference type="EMBL" id="TQM61851.1"/>
    </source>
</evidence>
<protein>
    <submittedName>
        <fullName evidence="2">Uncharacterized protein</fullName>
    </submittedName>
</protein>
<evidence type="ECO:0000256" key="1">
    <source>
        <dbReference type="SAM" id="MobiDB-lite"/>
    </source>
</evidence>
<dbReference type="Proteomes" id="UP000316747">
    <property type="component" value="Unassembled WGS sequence"/>
</dbReference>
<sequence>MALSSDYEVRVAGIVGPAAREAFADLDIRIEETSTVLSGALDQAALHGIIERVAALGLELVDIRRTSSAGGSPGSQALLASHDTQRG</sequence>
<dbReference type="AlphaFoldDB" id="A0A543HU24"/>
<gene>
    <name evidence="2" type="ORF">FBY41_1871</name>
</gene>
<name>A0A543HU24_9MICO</name>
<accession>A0A543HU24</accession>
<proteinExistence type="predicted"/>
<feature type="region of interest" description="Disordered" evidence="1">
    <location>
        <begin position="66"/>
        <end position="87"/>
    </location>
</feature>
<dbReference type="EMBL" id="VFPM01000002">
    <property type="protein sequence ID" value="TQM61851.1"/>
    <property type="molecule type" value="Genomic_DNA"/>
</dbReference>
<keyword evidence="3" id="KW-1185">Reference proteome</keyword>
<evidence type="ECO:0000313" key="3">
    <source>
        <dbReference type="Proteomes" id="UP000316747"/>
    </source>
</evidence>
<organism evidence="2 3">
    <name type="scientific">Humibacillus xanthopallidus</name>
    <dbReference type="NCBI Taxonomy" id="412689"/>
    <lineage>
        <taxon>Bacteria</taxon>
        <taxon>Bacillati</taxon>
        <taxon>Actinomycetota</taxon>
        <taxon>Actinomycetes</taxon>
        <taxon>Micrococcales</taxon>
        <taxon>Intrasporangiaceae</taxon>
        <taxon>Humibacillus</taxon>
    </lineage>
</organism>